<reference evidence="6" key="1">
    <citation type="journal article" date="2019" name="Int. J. Syst. Evol. Microbiol.">
        <title>The Global Catalogue of Microorganisms (GCM) 10K type strain sequencing project: providing services to taxonomists for standard genome sequencing and annotation.</title>
        <authorList>
            <consortium name="The Broad Institute Genomics Platform"/>
            <consortium name="The Broad Institute Genome Sequencing Center for Infectious Disease"/>
            <person name="Wu L."/>
            <person name="Ma J."/>
        </authorList>
    </citation>
    <scope>NUCLEOTIDE SEQUENCE [LARGE SCALE GENOMIC DNA]</scope>
    <source>
        <strain evidence="6">JCM 16704</strain>
    </source>
</reference>
<dbReference type="PANTHER" id="PTHR43708:SF5">
    <property type="entry name" value="CONSERVED EXPRESSED OXIDOREDUCTASE (EUROFUNG)-RELATED"/>
    <property type="match status" value="1"/>
</dbReference>
<dbReference type="SUPFAM" id="SSF51735">
    <property type="entry name" value="NAD(P)-binding Rossmann-fold domains"/>
    <property type="match status" value="1"/>
</dbReference>
<dbReference type="PANTHER" id="PTHR43708">
    <property type="entry name" value="CONSERVED EXPRESSED OXIDOREDUCTASE (EUROFUNG)"/>
    <property type="match status" value="1"/>
</dbReference>
<gene>
    <name evidence="5" type="ORF">GCM10022216_10900</name>
</gene>
<evidence type="ECO:0000313" key="6">
    <source>
        <dbReference type="Proteomes" id="UP001500101"/>
    </source>
</evidence>
<dbReference type="Gene3D" id="3.40.50.720">
    <property type="entry name" value="NAD(P)-binding Rossmann-like Domain"/>
    <property type="match status" value="1"/>
</dbReference>
<feature type="domain" description="GFO/IDH/MocA-like oxidoreductase" evidence="4">
    <location>
        <begin position="132"/>
        <end position="250"/>
    </location>
</feature>
<evidence type="ECO:0000259" key="3">
    <source>
        <dbReference type="Pfam" id="PF01408"/>
    </source>
</evidence>
<accession>A0ABP7YJH3</accession>
<keyword evidence="2" id="KW-0560">Oxidoreductase</keyword>
<dbReference type="Pfam" id="PF01408">
    <property type="entry name" value="GFO_IDH_MocA"/>
    <property type="match status" value="1"/>
</dbReference>
<organism evidence="5 6">
    <name type="scientific">Sphingobacterium kyonggiense</name>
    <dbReference type="NCBI Taxonomy" id="714075"/>
    <lineage>
        <taxon>Bacteria</taxon>
        <taxon>Pseudomonadati</taxon>
        <taxon>Bacteroidota</taxon>
        <taxon>Sphingobacteriia</taxon>
        <taxon>Sphingobacteriales</taxon>
        <taxon>Sphingobacteriaceae</taxon>
        <taxon>Sphingobacterium</taxon>
    </lineage>
</organism>
<dbReference type="EMBL" id="BAAAZI010000006">
    <property type="protein sequence ID" value="GAA4136213.1"/>
    <property type="molecule type" value="Genomic_DNA"/>
</dbReference>
<dbReference type="Pfam" id="PF22725">
    <property type="entry name" value="GFO_IDH_MocA_C3"/>
    <property type="match status" value="1"/>
</dbReference>
<protein>
    <submittedName>
        <fullName evidence="5">Gfo/Idh/MocA family oxidoreductase</fullName>
    </submittedName>
</protein>
<evidence type="ECO:0000259" key="4">
    <source>
        <dbReference type="Pfam" id="PF22725"/>
    </source>
</evidence>
<dbReference type="Gene3D" id="3.30.360.10">
    <property type="entry name" value="Dihydrodipicolinate Reductase, domain 2"/>
    <property type="match status" value="1"/>
</dbReference>
<dbReference type="Proteomes" id="UP001500101">
    <property type="component" value="Unassembled WGS sequence"/>
</dbReference>
<comment type="caution">
    <text evidence="5">The sequence shown here is derived from an EMBL/GenBank/DDBJ whole genome shotgun (WGS) entry which is preliminary data.</text>
</comment>
<feature type="domain" description="Gfo/Idh/MocA-like oxidoreductase N-terminal" evidence="3">
    <location>
        <begin position="10"/>
        <end position="120"/>
    </location>
</feature>
<dbReference type="InterPro" id="IPR051317">
    <property type="entry name" value="Gfo/Idh/MocA_oxidoreduct"/>
</dbReference>
<evidence type="ECO:0000256" key="2">
    <source>
        <dbReference type="ARBA" id="ARBA00023002"/>
    </source>
</evidence>
<dbReference type="InterPro" id="IPR000683">
    <property type="entry name" value="Gfo/Idh/MocA-like_OxRdtase_N"/>
</dbReference>
<dbReference type="InterPro" id="IPR036291">
    <property type="entry name" value="NAD(P)-bd_dom_sf"/>
</dbReference>
<evidence type="ECO:0000313" key="5">
    <source>
        <dbReference type="EMBL" id="GAA4136213.1"/>
    </source>
</evidence>
<keyword evidence="6" id="KW-1185">Reference proteome</keyword>
<comment type="similarity">
    <text evidence="1">Belongs to the Gfo/Idh/MocA family.</text>
</comment>
<sequence>MINNQIITGILSYGMSGRVFHAPFIEVNPNFKFHAVVERHHKSAHEKYPNVISYDRVEDLLNDPAIELVIVNTPNDTHVAYAEQALLAGKHVLIEKPFAPTAQEAARLYQLAEEQGKHILPYHNRRFDSDFMSLKEVVESNEIGRPIELHLRFDRYKPGIGAKVFKETKRAASGILYDLGSHLLDQAISLFGKPKSITKLKSTFREKSVVDDYGHVMLNYPSGVNVFITVSLLVADPQASFVLHATKGSYLKHRSDVQEAQLLEGMLPNMPGYGEEAMDREGVLTVAHTEDIREKQLLPSLKGDYMKVFDAVYQTIRHGLPYYVRKEEIIWQLEILEPTK</sequence>
<dbReference type="InterPro" id="IPR055170">
    <property type="entry name" value="GFO_IDH_MocA-like_dom"/>
</dbReference>
<proteinExistence type="inferred from homology"/>
<evidence type="ECO:0000256" key="1">
    <source>
        <dbReference type="ARBA" id="ARBA00010928"/>
    </source>
</evidence>
<dbReference type="RefSeq" id="WP_344673605.1">
    <property type="nucleotide sequence ID" value="NZ_BAAAZI010000006.1"/>
</dbReference>
<name>A0ABP7YJH3_9SPHI</name>